<gene>
    <name evidence="1" type="ORF">POTOM_030858</name>
</gene>
<dbReference type="OrthoDB" id="1623146at2759"/>
<name>A0A8X7ZBM8_POPTO</name>
<dbReference type="Proteomes" id="UP000886885">
    <property type="component" value="Chromosome 8D"/>
</dbReference>
<evidence type="ECO:0000313" key="2">
    <source>
        <dbReference type="Proteomes" id="UP000886885"/>
    </source>
</evidence>
<dbReference type="PANTHER" id="PTHR37725:SF1">
    <property type="match status" value="1"/>
</dbReference>
<reference evidence="1" key="1">
    <citation type="journal article" date="2020" name="bioRxiv">
        <title>Hybrid origin of Populus tomentosa Carr. identified through genome sequencing and phylogenomic analysis.</title>
        <authorList>
            <person name="An X."/>
            <person name="Gao K."/>
            <person name="Chen Z."/>
            <person name="Li J."/>
            <person name="Yang X."/>
            <person name="Yang X."/>
            <person name="Zhou J."/>
            <person name="Guo T."/>
            <person name="Zhao T."/>
            <person name="Huang S."/>
            <person name="Miao D."/>
            <person name="Khan W.U."/>
            <person name="Rao P."/>
            <person name="Ye M."/>
            <person name="Lei B."/>
            <person name="Liao W."/>
            <person name="Wang J."/>
            <person name="Ji L."/>
            <person name="Li Y."/>
            <person name="Guo B."/>
            <person name="Mustafa N.S."/>
            <person name="Li S."/>
            <person name="Yun Q."/>
            <person name="Keller S.R."/>
            <person name="Mao J."/>
            <person name="Zhang R."/>
            <person name="Strauss S.H."/>
        </authorList>
    </citation>
    <scope>NUCLEOTIDE SEQUENCE</scope>
    <source>
        <strain evidence="1">GM15</strain>
        <tissue evidence="1">Leaf</tissue>
    </source>
</reference>
<sequence>MSEGNLRGAPLECPELDIYQFGYPRCDTADSMASSSSDSPLLGTYDDLSLLESGLYQQKYGDISDKFYRNQDKAWESIDSRFLMLLEFFRELFFRRREVFKKLFPELHDEFLGMFKKIGNINLYVEKPGEFKTRALCLQRSLSVGSPRTPSTKGVESPLRLERFKVRTVVPGGGGQGDKGASNKST</sequence>
<protein>
    <submittedName>
        <fullName evidence="1">Uncharacterized protein</fullName>
    </submittedName>
</protein>
<organism evidence="1 2">
    <name type="scientific">Populus tomentosa</name>
    <name type="common">Chinese white poplar</name>
    <dbReference type="NCBI Taxonomy" id="118781"/>
    <lineage>
        <taxon>Eukaryota</taxon>
        <taxon>Viridiplantae</taxon>
        <taxon>Streptophyta</taxon>
        <taxon>Embryophyta</taxon>
        <taxon>Tracheophyta</taxon>
        <taxon>Spermatophyta</taxon>
        <taxon>Magnoliopsida</taxon>
        <taxon>eudicotyledons</taxon>
        <taxon>Gunneridae</taxon>
        <taxon>Pentapetalae</taxon>
        <taxon>rosids</taxon>
        <taxon>fabids</taxon>
        <taxon>Malpighiales</taxon>
        <taxon>Salicaceae</taxon>
        <taxon>Saliceae</taxon>
        <taxon>Populus</taxon>
    </lineage>
</organism>
<dbReference type="AlphaFoldDB" id="A0A8X7ZBM8"/>
<dbReference type="EMBL" id="JAAWWB010000016">
    <property type="protein sequence ID" value="KAG6763443.1"/>
    <property type="molecule type" value="Genomic_DNA"/>
</dbReference>
<comment type="caution">
    <text evidence="1">The sequence shown here is derived from an EMBL/GenBank/DDBJ whole genome shotgun (WGS) entry which is preliminary data.</text>
</comment>
<proteinExistence type="predicted"/>
<accession>A0A8X7ZBM8</accession>
<evidence type="ECO:0000313" key="1">
    <source>
        <dbReference type="EMBL" id="KAG6763443.1"/>
    </source>
</evidence>
<keyword evidence="2" id="KW-1185">Reference proteome</keyword>
<dbReference type="PANTHER" id="PTHR37725">
    <property type="match status" value="1"/>
</dbReference>